<feature type="region of interest" description="Disordered" evidence="1">
    <location>
        <begin position="118"/>
        <end position="148"/>
    </location>
</feature>
<name>A0ABR0DVX4_9LAMI</name>
<accession>A0ABR0DVX4</accession>
<reference evidence="2 3" key="1">
    <citation type="journal article" date="2023" name="bioRxiv">
        <title>Genome report: Whole genome sequence and annotation of Penstemon davidsonii.</title>
        <authorList>
            <person name="Ostevik K.L."/>
            <person name="Alabady M."/>
            <person name="Zhang M."/>
            <person name="Rausher M.D."/>
        </authorList>
    </citation>
    <scope>NUCLEOTIDE SEQUENCE [LARGE SCALE GENOMIC DNA]</scope>
    <source>
        <strain evidence="2">DNT005</strain>
        <tissue evidence="2">Whole leaf</tissue>
    </source>
</reference>
<comment type="caution">
    <text evidence="2">The sequence shown here is derived from an EMBL/GenBank/DDBJ whole genome shotgun (WGS) entry which is preliminary data.</text>
</comment>
<evidence type="ECO:0000313" key="3">
    <source>
        <dbReference type="Proteomes" id="UP001291926"/>
    </source>
</evidence>
<dbReference type="EMBL" id="JAYDYQ010000472">
    <property type="protein sequence ID" value="KAK4493325.1"/>
    <property type="molecule type" value="Genomic_DNA"/>
</dbReference>
<dbReference type="Proteomes" id="UP001291926">
    <property type="component" value="Unassembled WGS sequence"/>
</dbReference>
<sequence>MSIVSCRGRWHQNIPYVLDEDEDLEVKGGFDDFQKSSAKTGGFSADSNPISSVWVQLSVHQTSDFDQQSGSDQKLLQRKYSRVYSVQSQVAVSETRTSTRGFGHLSISQRADFQTSSINSSVQELEKRDNTSESIFSKQNSSKSQTQE</sequence>
<evidence type="ECO:0000256" key="1">
    <source>
        <dbReference type="SAM" id="MobiDB-lite"/>
    </source>
</evidence>
<gene>
    <name evidence="2" type="ORF">RD792_017791</name>
</gene>
<protein>
    <submittedName>
        <fullName evidence="2">Uncharacterized protein</fullName>
    </submittedName>
</protein>
<keyword evidence="3" id="KW-1185">Reference proteome</keyword>
<proteinExistence type="predicted"/>
<feature type="compositionally biased region" description="Polar residues" evidence="1">
    <location>
        <begin position="132"/>
        <end position="148"/>
    </location>
</feature>
<organism evidence="2 3">
    <name type="scientific">Penstemon davidsonii</name>
    <dbReference type="NCBI Taxonomy" id="160366"/>
    <lineage>
        <taxon>Eukaryota</taxon>
        <taxon>Viridiplantae</taxon>
        <taxon>Streptophyta</taxon>
        <taxon>Embryophyta</taxon>
        <taxon>Tracheophyta</taxon>
        <taxon>Spermatophyta</taxon>
        <taxon>Magnoliopsida</taxon>
        <taxon>eudicotyledons</taxon>
        <taxon>Gunneridae</taxon>
        <taxon>Pentapetalae</taxon>
        <taxon>asterids</taxon>
        <taxon>lamiids</taxon>
        <taxon>Lamiales</taxon>
        <taxon>Plantaginaceae</taxon>
        <taxon>Cheloneae</taxon>
        <taxon>Penstemon</taxon>
    </lineage>
</organism>
<evidence type="ECO:0000313" key="2">
    <source>
        <dbReference type="EMBL" id="KAK4493325.1"/>
    </source>
</evidence>